<dbReference type="EMBL" id="AXZG01000061">
    <property type="protein sequence ID" value="ERT64372.1"/>
    <property type="molecule type" value="Genomic_DNA"/>
</dbReference>
<dbReference type="HOGENOM" id="CLU_2865055_0_0_11"/>
<accession>U7UY54</accession>
<reference evidence="1 2" key="1">
    <citation type="submission" date="2013-08" db="EMBL/GenBank/DDBJ databases">
        <authorList>
            <person name="Weinstock G."/>
            <person name="Sodergren E."/>
            <person name="Wylie T."/>
            <person name="Fulton L."/>
            <person name="Fulton R."/>
            <person name="Fronick C."/>
            <person name="O'Laughlin M."/>
            <person name="Godfrey J."/>
            <person name="Miner T."/>
            <person name="Herter B."/>
            <person name="Appelbaum E."/>
            <person name="Cordes M."/>
            <person name="Lek S."/>
            <person name="Wollam A."/>
            <person name="Pepin K.H."/>
            <person name="Palsikar V.B."/>
            <person name="Mitreva M."/>
            <person name="Wilson R.K."/>
        </authorList>
    </citation>
    <scope>NUCLEOTIDE SEQUENCE [LARGE SCALE GENOMIC DNA]</scope>
    <source>
        <strain evidence="1 2">F0184</strain>
    </source>
</reference>
<proteinExistence type="predicted"/>
<gene>
    <name evidence="1" type="ORF">HMPREF0742_02308</name>
</gene>
<sequence length="64" mass="7307">MSVCRRYDNTGYTYDDALGTTPIYSHPSPTDESQYFQDGTELFRTETQKLTALPKPGYLQPVQI</sequence>
<name>U7UY54_9MICC</name>
<dbReference type="Proteomes" id="UP000017174">
    <property type="component" value="Unassembled WGS sequence"/>
</dbReference>
<evidence type="ECO:0000313" key="2">
    <source>
        <dbReference type="Proteomes" id="UP000017174"/>
    </source>
</evidence>
<organism evidence="1 2">
    <name type="scientific">Rothia aeria F0184</name>
    <dbReference type="NCBI Taxonomy" id="888019"/>
    <lineage>
        <taxon>Bacteria</taxon>
        <taxon>Bacillati</taxon>
        <taxon>Actinomycetota</taxon>
        <taxon>Actinomycetes</taxon>
        <taxon>Micrococcales</taxon>
        <taxon>Micrococcaceae</taxon>
        <taxon>Rothia</taxon>
    </lineage>
</organism>
<evidence type="ECO:0000313" key="1">
    <source>
        <dbReference type="EMBL" id="ERT64372.1"/>
    </source>
</evidence>
<dbReference type="RefSeq" id="WP_023134387.1">
    <property type="nucleotide sequence ID" value="NZ_KI518037.1"/>
</dbReference>
<comment type="caution">
    <text evidence="1">The sequence shown here is derived from an EMBL/GenBank/DDBJ whole genome shotgun (WGS) entry which is preliminary data.</text>
</comment>
<protein>
    <submittedName>
        <fullName evidence="1">Uncharacterized protein</fullName>
    </submittedName>
</protein>
<dbReference type="AlphaFoldDB" id="U7UY54"/>